<gene>
    <name evidence="1" type="ORF">SAMN05444412_1229</name>
</gene>
<sequence length="366" mass="41761">MHEKLLGLLILLISLITPLKAQEISFGLKRNALDLPERIFELVEVVDARRNKPALGKIYTSSNQSVLYGLEGGLQEGLKQFYNNAVPKKGEIRRIQLHVLEFAIVEQKQGNSVASGDIKMKFAYYLEGAFQPIHLVDYEAGMNYRRSINRTDLVGNVLNQGIKKSVQFLNDWIRDQAADDRRLANKVRVEIIEKDRINHPDTVFYNANKPISFQDFRDRPNVASRFNATIFTSLSLEGASFVQEGTIILPLEVKVYMLPGSSWIKSGGQSEYTLNHEQRHFDVTKIVGNRLVEKLKYMDLNPDNYEGLVNDAFLDAFREMNRLQEIYDGQTRHGLDHGAQSRWNTILDQALEGNMTSVELELMKGK</sequence>
<evidence type="ECO:0000313" key="2">
    <source>
        <dbReference type="Proteomes" id="UP000199663"/>
    </source>
</evidence>
<evidence type="ECO:0000313" key="1">
    <source>
        <dbReference type="EMBL" id="SDZ54088.1"/>
    </source>
</evidence>
<accession>A0A1H3TVL0</accession>
<organism evidence="1 2">
    <name type="scientific">Rhodonellum ikkaensis</name>
    <dbReference type="NCBI Taxonomy" id="336829"/>
    <lineage>
        <taxon>Bacteria</taxon>
        <taxon>Pseudomonadati</taxon>
        <taxon>Bacteroidota</taxon>
        <taxon>Cytophagia</taxon>
        <taxon>Cytophagales</taxon>
        <taxon>Cytophagaceae</taxon>
        <taxon>Rhodonellum</taxon>
    </lineage>
</organism>
<protein>
    <recommendedName>
        <fullName evidence="3">Secreted protein</fullName>
    </recommendedName>
</protein>
<keyword evidence="2" id="KW-1185">Reference proteome</keyword>
<comment type="caution">
    <text evidence="1">The sequence shown here is derived from an EMBL/GenBank/DDBJ whole genome shotgun (WGS) entry which is preliminary data.</text>
</comment>
<proteinExistence type="predicted"/>
<name>A0A1H3TVL0_9BACT</name>
<dbReference type="Proteomes" id="UP000199663">
    <property type="component" value="Unassembled WGS sequence"/>
</dbReference>
<dbReference type="EMBL" id="FNQC01000022">
    <property type="protein sequence ID" value="SDZ54088.1"/>
    <property type="molecule type" value="Genomic_DNA"/>
</dbReference>
<dbReference type="RefSeq" id="WP_019600309.1">
    <property type="nucleotide sequence ID" value="NZ_FNQC01000022.1"/>
</dbReference>
<reference evidence="1 2" key="1">
    <citation type="submission" date="2016-10" db="EMBL/GenBank/DDBJ databases">
        <authorList>
            <person name="Varghese N."/>
            <person name="Submissions S."/>
        </authorList>
    </citation>
    <scope>NUCLEOTIDE SEQUENCE [LARGE SCALE GENOMIC DNA]</scope>
    <source>
        <strain evidence="1 2">DSM 17997</strain>
    </source>
</reference>
<evidence type="ECO:0008006" key="3">
    <source>
        <dbReference type="Google" id="ProtNLM"/>
    </source>
</evidence>